<dbReference type="Gene3D" id="3.10.300.10">
    <property type="entry name" value="Methylpurine-DNA glycosylase (MPG)"/>
    <property type="match status" value="1"/>
</dbReference>
<dbReference type="RefSeq" id="WP_186741459.1">
    <property type="nucleotide sequence ID" value="NZ_CP060394.1"/>
</dbReference>
<dbReference type="EMBL" id="CP060394">
    <property type="protein sequence ID" value="QNI31094.1"/>
    <property type="molecule type" value="Genomic_DNA"/>
</dbReference>
<dbReference type="PANTHER" id="PTHR10429:SF0">
    <property type="entry name" value="DNA-3-METHYLADENINE GLYCOSYLASE"/>
    <property type="match status" value="1"/>
</dbReference>
<keyword evidence="7" id="KW-0326">Glycosidase</keyword>
<protein>
    <recommendedName>
        <fullName evidence="5">Putative 3-methyladenine DNA glycosylase</fullName>
        <ecNumber evidence="5">3.2.2.-</ecNumber>
    </recommendedName>
</protein>
<dbReference type="EC" id="3.2.2.-" evidence="5"/>
<dbReference type="CDD" id="cd00540">
    <property type="entry name" value="AAG"/>
    <property type="match status" value="1"/>
</dbReference>
<sequence length="209" mass="22872">MSRTARSSSKVASVVPVSFYERAPDIVARALLGKMVVRDWKTERLIGRIVEVEAYFGTEDPAAHSYIGRTARNAVLFGPPGIAYVYFIYGMYYCLNVSCEPDGQAGGVLIRALEPVAGLETMAKLRKLAPNPKPQLLTSGPGRLCQALDITRAAHNGLDVTDPSSCLRIEDDNYHPEAIQVTPRIGIRHAADLPARFLIDKNKFVSGSR</sequence>
<dbReference type="NCBIfam" id="TIGR00567">
    <property type="entry name" value="3mg"/>
    <property type="match status" value="1"/>
</dbReference>
<dbReference type="KEGG" id="adin:H7849_18585"/>
<dbReference type="Proteomes" id="UP000515312">
    <property type="component" value="Chromosome"/>
</dbReference>
<accession>A0A7G8BEX4</accession>
<dbReference type="PANTHER" id="PTHR10429">
    <property type="entry name" value="DNA-3-METHYLADENINE GLYCOSYLASE"/>
    <property type="match status" value="1"/>
</dbReference>
<proteinExistence type="inferred from homology"/>
<reference evidence="7 8" key="1">
    <citation type="submission" date="2020-08" db="EMBL/GenBank/DDBJ databases">
        <title>Edaphobacter telluris sp. nov. and Acidobacterium dinghuensis sp. nov., two acidobacteria isolated from forest soil.</title>
        <authorList>
            <person name="Fu J."/>
            <person name="Qiu L."/>
        </authorList>
    </citation>
    <scope>NUCLEOTIDE SEQUENCE [LARGE SCALE GENOMIC DNA]</scope>
    <source>
        <strain evidence="7">4Y35</strain>
    </source>
</reference>
<dbReference type="SUPFAM" id="SSF50486">
    <property type="entry name" value="FMT C-terminal domain-like"/>
    <property type="match status" value="1"/>
</dbReference>
<evidence type="ECO:0000313" key="7">
    <source>
        <dbReference type="EMBL" id="QNI31094.1"/>
    </source>
</evidence>
<dbReference type="GO" id="GO:0003905">
    <property type="term" value="F:alkylbase DNA N-glycosylase activity"/>
    <property type="evidence" value="ECO:0007669"/>
    <property type="project" value="InterPro"/>
</dbReference>
<keyword evidence="6" id="KW-0472">Membrane</keyword>
<dbReference type="FunFam" id="3.10.300.10:FF:000001">
    <property type="entry name" value="Putative 3-methyladenine DNA glycosylase"/>
    <property type="match status" value="1"/>
</dbReference>
<keyword evidence="2 5" id="KW-0227">DNA damage</keyword>
<evidence type="ECO:0000256" key="2">
    <source>
        <dbReference type="ARBA" id="ARBA00022763"/>
    </source>
</evidence>
<dbReference type="Pfam" id="PF02245">
    <property type="entry name" value="Pur_DNA_glyco"/>
    <property type="match status" value="1"/>
</dbReference>
<evidence type="ECO:0000256" key="6">
    <source>
        <dbReference type="SAM" id="Phobius"/>
    </source>
</evidence>
<evidence type="ECO:0000256" key="1">
    <source>
        <dbReference type="ARBA" id="ARBA00009232"/>
    </source>
</evidence>
<dbReference type="InterPro" id="IPR003180">
    <property type="entry name" value="MPG"/>
</dbReference>
<comment type="similarity">
    <text evidence="1 5">Belongs to the DNA glycosylase MPG family.</text>
</comment>
<dbReference type="InterPro" id="IPR036995">
    <property type="entry name" value="MPG_sf"/>
</dbReference>
<organism evidence="7 8">
    <name type="scientific">Alloacidobacterium dinghuense</name>
    <dbReference type="NCBI Taxonomy" id="2763107"/>
    <lineage>
        <taxon>Bacteria</taxon>
        <taxon>Pseudomonadati</taxon>
        <taxon>Acidobacteriota</taxon>
        <taxon>Terriglobia</taxon>
        <taxon>Terriglobales</taxon>
        <taxon>Acidobacteriaceae</taxon>
        <taxon>Alloacidobacterium</taxon>
    </lineage>
</organism>
<keyword evidence="6" id="KW-0812">Transmembrane</keyword>
<gene>
    <name evidence="7" type="ORF">H7849_18585</name>
</gene>
<keyword evidence="4 5" id="KW-0234">DNA repair</keyword>
<keyword evidence="3 5" id="KW-0378">Hydrolase</keyword>
<dbReference type="NCBIfam" id="NF002003">
    <property type="entry name" value="PRK00802.1-3"/>
    <property type="match status" value="1"/>
</dbReference>
<dbReference type="HAMAP" id="MF_00527">
    <property type="entry name" value="3MGH"/>
    <property type="match status" value="1"/>
</dbReference>
<evidence type="ECO:0000313" key="8">
    <source>
        <dbReference type="Proteomes" id="UP000515312"/>
    </source>
</evidence>
<dbReference type="InterPro" id="IPR011034">
    <property type="entry name" value="Formyl_transferase-like_C_sf"/>
</dbReference>
<dbReference type="GO" id="GO:0006284">
    <property type="term" value="P:base-excision repair"/>
    <property type="evidence" value="ECO:0007669"/>
    <property type="project" value="InterPro"/>
</dbReference>
<feature type="transmembrane region" description="Helical" evidence="6">
    <location>
        <begin position="74"/>
        <end position="92"/>
    </location>
</feature>
<dbReference type="GO" id="GO:0003677">
    <property type="term" value="F:DNA binding"/>
    <property type="evidence" value="ECO:0007669"/>
    <property type="project" value="InterPro"/>
</dbReference>
<keyword evidence="6" id="KW-1133">Transmembrane helix</keyword>
<evidence type="ECO:0000256" key="3">
    <source>
        <dbReference type="ARBA" id="ARBA00022801"/>
    </source>
</evidence>
<name>A0A7G8BEX4_9BACT</name>
<keyword evidence="8" id="KW-1185">Reference proteome</keyword>
<evidence type="ECO:0000256" key="4">
    <source>
        <dbReference type="ARBA" id="ARBA00023204"/>
    </source>
</evidence>
<evidence type="ECO:0000256" key="5">
    <source>
        <dbReference type="HAMAP-Rule" id="MF_00527"/>
    </source>
</evidence>
<dbReference type="AlphaFoldDB" id="A0A7G8BEX4"/>